<comment type="caution">
    <text evidence="5">The sequence shown here is derived from an EMBL/GenBank/DDBJ whole genome shotgun (WGS) entry which is preliminary data.</text>
</comment>
<protein>
    <submittedName>
        <fullName evidence="5">D-galactarolactone cycloisomerase</fullName>
    </submittedName>
</protein>
<dbReference type="InterPro" id="IPR013341">
    <property type="entry name" value="Mandelate_racemase_N_dom"/>
</dbReference>
<keyword evidence="2" id="KW-0479">Metal-binding</keyword>
<dbReference type="SUPFAM" id="SSF51604">
    <property type="entry name" value="Enolase C-terminal domain-like"/>
    <property type="match status" value="1"/>
</dbReference>
<organism evidence="5 6">
    <name type="scientific">Mesorhizobium tianshanense</name>
    <dbReference type="NCBI Taxonomy" id="39844"/>
    <lineage>
        <taxon>Bacteria</taxon>
        <taxon>Pseudomonadati</taxon>
        <taxon>Pseudomonadota</taxon>
        <taxon>Alphaproteobacteria</taxon>
        <taxon>Hyphomicrobiales</taxon>
        <taxon>Phyllobacteriaceae</taxon>
        <taxon>Mesorhizobium</taxon>
    </lineage>
</organism>
<keyword evidence="5" id="KW-0413">Isomerase</keyword>
<evidence type="ECO:0000256" key="3">
    <source>
        <dbReference type="ARBA" id="ARBA00022842"/>
    </source>
</evidence>
<dbReference type="Pfam" id="PF02746">
    <property type="entry name" value="MR_MLE_N"/>
    <property type="match status" value="1"/>
</dbReference>
<dbReference type="GO" id="GO:0016853">
    <property type="term" value="F:isomerase activity"/>
    <property type="evidence" value="ECO:0007669"/>
    <property type="project" value="UniProtKB-KW"/>
</dbReference>
<dbReference type="EMBL" id="VLKT01000012">
    <property type="protein sequence ID" value="TWI38437.1"/>
    <property type="molecule type" value="Genomic_DNA"/>
</dbReference>
<dbReference type="InterPro" id="IPR013342">
    <property type="entry name" value="Mandelate_racemase_C"/>
</dbReference>
<proteinExistence type="predicted"/>
<dbReference type="GO" id="GO:0009063">
    <property type="term" value="P:amino acid catabolic process"/>
    <property type="evidence" value="ECO:0007669"/>
    <property type="project" value="InterPro"/>
</dbReference>
<feature type="domain" description="Mandelate racemase/muconate lactonizing enzyme C-terminal" evidence="4">
    <location>
        <begin position="150"/>
        <end position="246"/>
    </location>
</feature>
<dbReference type="CDD" id="cd03316">
    <property type="entry name" value="MR_like"/>
    <property type="match status" value="1"/>
</dbReference>
<evidence type="ECO:0000313" key="5">
    <source>
        <dbReference type="EMBL" id="TWI38437.1"/>
    </source>
</evidence>
<comment type="cofactor">
    <cofactor evidence="1">
        <name>Mg(2+)</name>
        <dbReference type="ChEBI" id="CHEBI:18420"/>
    </cofactor>
</comment>
<dbReference type="Gene3D" id="3.30.390.10">
    <property type="entry name" value="Enolase-like, N-terminal domain"/>
    <property type="match status" value="1"/>
</dbReference>
<evidence type="ECO:0000259" key="4">
    <source>
        <dbReference type="SMART" id="SM00922"/>
    </source>
</evidence>
<keyword evidence="3" id="KW-0460">Magnesium</keyword>
<accession>A0A562P1T7</accession>
<evidence type="ECO:0000256" key="1">
    <source>
        <dbReference type="ARBA" id="ARBA00001946"/>
    </source>
</evidence>
<dbReference type="PANTHER" id="PTHR13794:SF58">
    <property type="entry name" value="MITOCHONDRIAL ENOLASE SUPERFAMILY MEMBER 1"/>
    <property type="match status" value="1"/>
</dbReference>
<gene>
    <name evidence="5" type="ORF">IQ26_02361</name>
</gene>
<dbReference type="GO" id="GO:0000287">
    <property type="term" value="F:magnesium ion binding"/>
    <property type="evidence" value="ECO:0007669"/>
    <property type="project" value="UniProtKB-ARBA"/>
</dbReference>
<dbReference type="InterPro" id="IPR036849">
    <property type="entry name" value="Enolase-like_C_sf"/>
</dbReference>
<reference evidence="5 6" key="1">
    <citation type="journal article" date="2015" name="Stand. Genomic Sci.">
        <title>Genomic Encyclopedia of Bacterial and Archaeal Type Strains, Phase III: the genomes of soil and plant-associated and newly described type strains.</title>
        <authorList>
            <person name="Whitman W.B."/>
            <person name="Woyke T."/>
            <person name="Klenk H.P."/>
            <person name="Zhou Y."/>
            <person name="Lilburn T.G."/>
            <person name="Beck B.J."/>
            <person name="De Vos P."/>
            <person name="Vandamme P."/>
            <person name="Eisen J.A."/>
            <person name="Garrity G."/>
            <person name="Hugenholtz P."/>
            <person name="Kyrpides N.C."/>
        </authorList>
    </citation>
    <scope>NUCLEOTIDE SEQUENCE [LARGE SCALE GENOMIC DNA]</scope>
    <source>
        <strain evidence="5 6">CGMCC 1.2546</strain>
    </source>
</reference>
<dbReference type="InterPro" id="IPR018110">
    <property type="entry name" value="Mandel_Rmase/mucon_lact_enz_CS"/>
</dbReference>
<evidence type="ECO:0000313" key="6">
    <source>
        <dbReference type="Proteomes" id="UP000317122"/>
    </source>
</evidence>
<dbReference type="Gene3D" id="3.20.20.120">
    <property type="entry name" value="Enolase-like C-terminal domain"/>
    <property type="match status" value="1"/>
</dbReference>
<dbReference type="GO" id="GO:0016052">
    <property type="term" value="P:carbohydrate catabolic process"/>
    <property type="evidence" value="ECO:0007669"/>
    <property type="project" value="TreeGrafter"/>
</dbReference>
<dbReference type="Proteomes" id="UP000317122">
    <property type="component" value="Unassembled WGS sequence"/>
</dbReference>
<dbReference type="GO" id="GO:0016836">
    <property type="term" value="F:hydro-lyase activity"/>
    <property type="evidence" value="ECO:0007669"/>
    <property type="project" value="TreeGrafter"/>
</dbReference>
<dbReference type="SMART" id="SM00922">
    <property type="entry name" value="MR_MLE"/>
    <property type="match status" value="1"/>
</dbReference>
<keyword evidence="6" id="KW-1185">Reference proteome</keyword>
<dbReference type="InterPro" id="IPR029017">
    <property type="entry name" value="Enolase-like_N"/>
</dbReference>
<sequence length="383" mass="40482">MKDRDNRVVKVEGFELCCTLPELAGNALRVFNQRSALLVKVTTAGGIAGWGETWAFPTSASSFIRTTLAPAILGADVTNPRAAQARLLQFAVPDRRGQAHMAISALDIAFWDGYGHVEGKPIHALLGGRLRDRVTAYASGPLLKSGVDRYAGFAEEVERYAEAGYRAVKVRVGVGAALDVQAIRRARAVLGDDALLMADLNESSTQRGAVALTEAVADARLAWIEEPLPHDDLPGYTRLARALAIPLAGGESFCGVQAFRDSLCAGALDIIQPDLALCGGLTEGMRIAGLAGAFDVPVAPHVWGTGINTLAALQFASVLPSSRGSVPFPLLECDMGFNPLRTAIFDPKPDAEGHLAVPGGPGLGVEVAIDRIAEYVTAHWVLE</sequence>
<dbReference type="RefSeq" id="WP_145717040.1">
    <property type="nucleotide sequence ID" value="NZ_BSPF01000084.1"/>
</dbReference>
<dbReference type="SUPFAM" id="SSF54826">
    <property type="entry name" value="Enolase N-terminal domain-like"/>
    <property type="match status" value="1"/>
</dbReference>
<dbReference type="Pfam" id="PF13378">
    <property type="entry name" value="MR_MLE_C"/>
    <property type="match status" value="1"/>
</dbReference>
<name>A0A562P1T7_9HYPH</name>
<evidence type="ECO:0000256" key="2">
    <source>
        <dbReference type="ARBA" id="ARBA00022723"/>
    </source>
</evidence>
<dbReference type="OrthoDB" id="9802699at2"/>
<dbReference type="PANTHER" id="PTHR13794">
    <property type="entry name" value="ENOLASE SUPERFAMILY, MANDELATE RACEMASE"/>
    <property type="match status" value="1"/>
</dbReference>
<dbReference type="InterPro" id="IPR029065">
    <property type="entry name" value="Enolase_C-like"/>
</dbReference>
<dbReference type="PROSITE" id="PS00909">
    <property type="entry name" value="MR_MLE_2"/>
    <property type="match status" value="1"/>
</dbReference>
<dbReference type="SFLD" id="SFLDG00179">
    <property type="entry name" value="mandelate_racemase"/>
    <property type="match status" value="1"/>
</dbReference>
<dbReference type="InterPro" id="IPR046945">
    <property type="entry name" value="RHMD-like"/>
</dbReference>
<dbReference type="AlphaFoldDB" id="A0A562P1T7"/>
<dbReference type="SFLD" id="SFLDS00001">
    <property type="entry name" value="Enolase"/>
    <property type="match status" value="1"/>
</dbReference>